<evidence type="ECO:0000313" key="8">
    <source>
        <dbReference type="Proteomes" id="UP001518976"/>
    </source>
</evidence>
<keyword evidence="4" id="KW-0804">Transcription</keyword>
<accession>A0ABS3X0Q6</accession>
<dbReference type="InterPro" id="IPR013325">
    <property type="entry name" value="RNA_pol_sigma_r2"/>
</dbReference>
<evidence type="ECO:0000313" key="7">
    <source>
        <dbReference type="EMBL" id="MBO8188926.1"/>
    </source>
</evidence>
<organism evidence="7 8">
    <name type="scientific">Streptomyces spirodelae</name>
    <dbReference type="NCBI Taxonomy" id="2812904"/>
    <lineage>
        <taxon>Bacteria</taxon>
        <taxon>Bacillati</taxon>
        <taxon>Actinomycetota</taxon>
        <taxon>Actinomycetes</taxon>
        <taxon>Kitasatosporales</taxon>
        <taxon>Streptomycetaceae</taxon>
        <taxon>Streptomyces</taxon>
    </lineage>
</organism>
<dbReference type="Proteomes" id="UP001518976">
    <property type="component" value="Unassembled WGS sequence"/>
</dbReference>
<dbReference type="PANTHER" id="PTHR43133:SF8">
    <property type="entry name" value="RNA POLYMERASE SIGMA FACTOR HI_1459-RELATED"/>
    <property type="match status" value="1"/>
</dbReference>
<keyword evidence="6" id="KW-0812">Transmembrane</keyword>
<evidence type="ECO:0000256" key="3">
    <source>
        <dbReference type="ARBA" id="ARBA00023125"/>
    </source>
</evidence>
<dbReference type="InterPro" id="IPR039425">
    <property type="entry name" value="RNA_pol_sigma-70-like"/>
</dbReference>
<proteinExistence type="predicted"/>
<reference evidence="7 8" key="1">
    <citation type="submission" date="2021-02" db="EMBL/GenBank/DDBJ databases">
        <title>Streptomyces spirodelae sp. nov., isolated from duckweed.</title>
        <authorList>
            <person name="Saimee Y."/>
            <person name="Duangmal K."/>
        </authorList>
    </citation>
    <scope>NUCLEOTIDE SEQUENCE [LARGE SCALE GENOMIC DNA]</scope>
    <source>
        <strain evidence="7 8">DW4-2</strain>
    </source>
</reference>
<keyword evidence="1" id="KW-0805">Transcription regulation</keyword>
<feature type="region of interest" description="Disordered" evidence="5">
    <location>
        <begin position="353"/>
        <end position="373"/>
    </location>
</feature>
<keyword evidence="6" id="KW-0472">Membrane</keyword>
<evidence type="ECO:0000256" key="5">
    <source>
        <dbReference type="SAM" id="MobiDB-lite"/>
    </source>
</evidence>
<comment type="caution">
    <text evidence="7">The sequence shown here is derived from an EMBL/GenBank/DDBJ whole genome shotgun (WGS) entry which is preliminary data.</text>
</comment>
<feature type="region of interest" description="Disordered" evidence="5">
    <location>
        <begin position="107"/>
        <end position="139"/>
    </location>
</feature>
<dbReference type="PANTHER" id="PTHR43133">
    <property type="entry name" value="RNA POLYMERASE ECF-TYPE SIGMA FACTO"/>
    <property type="match status" value="1"/>
</dbReference>
<dbReference type="Gene3D" id="1.10.1740.10">
    <property type="match status" value="1"/>
</dbReference>
<keyword evidence="8" id="KW-1185">Reference proteome</keyword>
<keyword evidence="6" id="KW-1133">Transmembrane helix</keyword>
<evidence type="ECO:0000256" key="6">
    <source>
        <dbReference type="SAM" id="Phobius"/>
    </source>
</evidence>
<evidence type="ECO:0000256" key="2">
    <source>
        <dbReference type="ARBA" id="ARBA00023082"/>
    </source>
</evidence>
<protein>
    <submittedName>
        <fullName evidence="7">Sigma-70 family RNA polymerase sigma factor</fullName>
    </submittedName>
</protein>
<sequence>MTDRDLSSRPQADDAELLARVRRPSTPADRTDALEAIADRHYQDVLLYLTRRVRDADVAMELTQQTFADAIAVLLSEDAEAQPRADRLGAWLTGVAGNRLRRHFTNRSRLAERSRSLGQDESLDDHPLDDPDRPRPADDPVRLFQARRVIAEVAATLAPQDRSLYQWYFQEQLTPAEIVTRMAPVSGARTDAAGSPTDGGTGATEAAPTAAEGPLRRRVPSPKTINNRATALKTVLAEGFHAYLLVQNDRTLCALLDGIVAAHPPGFSAPLRDHVVKHTYNCAQCGRCACCQGCGVRKPERITSGCTASADCRACEICRRESTALKAGWAPALVLALYLRPVRDAISDVIEGTAPVGHDAGHRDGPPDRLRPRGRRGRILAGAAAAVLVGAAGGAVGHLLAGPADDRGPASGGGTRTVTVVPVGAQGAPRPGYTVESEPGTSVQSCSASAFAVDRDIVSCSPNVLSAQACWIETDRTKVLCGSPKGKRLREYRSDAALPRTAPKPRDQVVPWAVELTDGRLCTPRWGGPAATLPDGLTGRYGCPASDGSPAELLVEGGDAPLLDKTAPRWKVRVVERADDSAGFSRPRLRQVAAVYFAGRP</sequence>
<feature type="compositionally biased region" description="Low complexity" evidence="5">
    <location>
        <begin position="203"/>
        <end position="213"/>
    </location>
</feature>
<feature type="compositionally biased region" description="Basic and acidic residues" evidence="5">
    <location>
        <begin position="124"/>
        <end position="139"/>
    </location>
</feature>
<feature type="region of interest" description="Disordered" evidence="5">
    <location>
        <begin position="188"/>
        <end position="222"/>
    </location>
</feature>
<name>A0ABS3X0Q6_9ACTN</name>
<keyword evidence="2" id="KW-0731">Sigma factor</keyword>
<gene>
    <name evidence="7" type="ORF">JW592_26180</name>
</gene>
<evidence type="ECO:0000256" key="1">
    <source>
        <dbReference type="ARBA" id="ARBA00023015"/>
    </source>
</evidence>
<dbReference type="SUPFAM" id="SSF88946">
    <property type="entry name" value="Sigma2 domain of RNA polymerase sigma factors"/>
    <property type="match status" value="1"/>
</dbReference>
<keyword evidence="3" id="KW-0238">DNA-binding</keyword>
<evidence type="ECO:0000256" key="4">
    <source>
        <dbReference type="ARBA" id="ARBA00023163"/>
    </source>
</evidence>
<feature type="compositionally biased region" description="Basic and acidic residues" evidence="5">
    <location>
        <begin position="359"/>
        <end position="371"/>
    </location>
</feature>
<dbReference type="RefSeq" id="WP_209267698.1">
    <property type="nucleotide sequence ID" value="NZ_JAFFZN010000028.1"/>
</dbReference>
<dbReference type="EMBL" id="JAFFZN010000028">
    <property type="protein sequence ID" value="MBO8188926.1"/>
    <property type="molecule type" value="Genomic_DNA"/>
</dbReference>
<feature type="transmembrane region" description="Helical" evidence="6">
    <location>
        <begin position="379"/>
        <end position="401"/>
    </location>
</feature>